<keyword evidence="3" id="KW-1185">Reference proteome</keyword>
<dbReference type="Proteomes" id="UP001651690">
    <property type="component" value="Unassembled WGS sequence"/>
</dbReference>
<feature type="region of interest" description="Disordered" evidence="1">
    <location>
        <begin position="30"/>
        <end position="77"/>
    </location>
</feature>
<reference evidence="2 3" key="1">
    <citation type="submission" date="2022-06" db="EMBL/GenBank/DDBJ databases">
        <title>Mycolicibacterium sp. CAU 1645 isolated from seawater.</title>
        <authorList>
            <person name="Kim W."/>
        </authorList>
    </citation>
    <scope>NUCLEOTIDE SEQUENCE [LARGE SCALE GENOMIC DNA]</scope>
    <source>
        <strain evidence="2 3">CAU 1645</strain>
    </source>
</reference>
<feature type="compositionally biased region" description="Polar residues" evidence="1">
    <location>
        <begin position="46"/>
        <end position="70"/>
    </location>
</feature>
<evidence type="ECO:0000256" key="1">
    <source>
        <dbReference type="SAM" id="MobiDB-lite"/>
    </source>
</evidence>
<accession>A0ABT1M4J2</accession>
<gene>
    <name evidence="2" type="ORF">NM203_17950</name>
</gene>
<sequence length="77" mass="8316">MWSAERQRRLKIHRLNDFVPVVISSTFKPASAATENNRVAGVGPRTNGTSNHTALNGSKFSTCANSSDCHSATRGKD</sequence>
<proteinExistence type="predicted"/>
<comment type="caution">
    <text evidence="2">The sequence shown here is derived from an EMBL/GenBank/DDBJ whole genome shotgun (WGS) entry which is preliminary data.</text>
</comment>
<evidence type="ECO:0000313" key="3">
    <source>
        <dbReference type="Proteomes" id="UP001651690"/>
    </source>
</evidence>
<organism evidence="2 3">
    <name type="scientific">Mycolicibacterium arenosum</name>
    <dbReference type="NCBI Taxonomy" id="2952157"/>
    <lineage>
        <taxon>Bacteria</taxon>
        <taxon>Bacillati</taxon>
        <taxon>Actinomycetota</taxon>
        <taxon>Actinomycetes</taxon>
        <taxon>Mycobacteriales</taxon>
        <taxon>Mycobacteriaceae</taxon>
        <taxon>Mycolicibacterium</taxon>
    </lineage>
</organism>
<name>A0ABT1M4J2_9MYCO</name>
<protein>
    <submittedName>
        <fullName evidence="2">Uncharacterized protein</fullName>
    </submittedName>
</protein>
<dbReference type="EMBL" id="JANDBD010000007">
    <property type="protein sequence ID" value="MCP9274075.1"/>
    <property type="molecule type" value="Genomic_DNA"/>
</dbReference>
<dbReference type="RefSeq" id="WP_255061422.1">
    <property type="nucleotide sequence ID" value="NZ_JANDBD010000007.1"/>
</dbReference>
<evidence type="ECO:0000313" key="2">
    <source>
        <dbReference type="EMBL" id="MCP9274075.1"/>
    </source>
</evidence>